<sequence length="75" mass="7928">MQRVATCLPTPGIVAPRAPAGPSVTITEGMLWLSTDLVVHIVLPVVSEAFSSIVIRVKRASISRVTGSILPSFDD</sequence>
<evidence type="ECO:0000313" key="1">
    <source>
        <dbReference type="EMBL" id="CAB4789067.1"/>
    </source>
</evidence>
<dbReference type="AlphaFoldDB" id="A0A6J6X4P0"/>
<reference evidence="1" key="1">
    <citation type="submission" date="2020-05" db="EMBL/GenBank/DDBJ databases">
        <authorList>
            <person name="Chiriac C."/>
            <person name="Salcher M."/>
            <person name="Ghai R."/>
            <person name="Kavagutti S V."/>
        </authorList>
    </citation>
    <scope>NUCLEOTIDE SEQUENCE</scope>
</reference>
<protein>
    <submittedName>
        <fullName evidence="1">Unannotated protein</fullName>
    </submittedName>
</protein>
<proteinExistence type="predicted"/>
<name>A0A6J6X4P0_9ZZZZ</name>
<gene>
    <name evidence="1" type="ORF">UFOPK2921_01324</name>
</gene>
<organism evidence="1">
    <name type="scientific">freshwater metagenome</name>
    <dbReference type="NCBI Taxonomy" id="449393"/>
    <lineage>
        <taxon>unclassified sequences</taxon>
        <taxon>metagenomes</taxon>
        <taxon>ecological metagenomes</taxon>
    </lineage>
</organism>
<accession>A0A6J6X4P0</accession>
<dbReference type="EMBL" id="CAEZZV010000211">
    <property type="protein sequence ID" value="CAB4789067.1"/>
    <property type="molecule type" value="Genomic_DNA"/>
</dbReference>